<evidence type="ECO:0000313" key="1">
    <source>
        <dbReference type="EMBL" id="GFY62833.1"/>
    </source>
</evidence>
<name>A0A8X6Y258_9ARAC</name>
<keyword evidence="2" id="KW-1185">Reference proteome</keyword>
<comment type="caution">
    <text evidence="1">The sequence shown here is derived from an EMBL/GenBank/DDBJ whole genome shotgun (WGS) entry which is preliminary data.</text>
</comment>
<sequence length="144" mass="16545">MLKGEMLVPFSLTQSIDAEYSREFRQIAFTEGCSTSRLGCKCFFFSSDSSIAWDHIYSFNFPRSQQCFSSIFGILSNPYKDCNFCRKLVESKCQIFFCQHNSSDLLEAVSTSPSVYVALIQRNPCYFSRDGRHCVDIKIFQIEA</sequence>
<dbReference type="Proteomes" id="UP000886998">
    <property type="component" value="Unassembled WGS sequence"/>
</dbReference>
<gene>
    <name evidence="1" type="ORF">TNIN_473601</name>
</gene>
<evidence type="ECO:0000313" key="2">
    <source>
        <dbReference type="Proteomes" id="UP000886998"/>
    </source>
</evidence>
<reference evidence="1" key="1">
    <citation type="submission" date="2020-08" db="EMBL/GenBank/DDBJ databases">
        <title>Multicomponent nature underlies the extraordinary mechanical properties of spider dragline silk.</title>
        <authorList>
            <person name="Kono N."/>
            <person name="Nakamura H."/>
            <person name="Mori M."/>
            <person name="Yoshida Y."/>
            <person name="Ohtoshi R."/>
            <person name="Malay A.D."/>
            <person name="Moran D.A.P."/>
            <person name="Tomita M."/>
            <person name="Numata K."/>
            <person name="Arakawa K."/>
        </authorList>
    </citation>
    <scope>NUCLEOTIDE SEQUENCE</scope>
</reference>
<dbReference type="AlphaFoldDB" id="A0A8X6Y258"/>
<organism evidence="1 2">
    <name type="scientific">Trichonephila inaurata madagascariensis</name>
    <dbReference type="NCBI Taxonomy" id="2747483"/>
    <lineage>
        <taxon>Eukaryota</taxon>
        <taxon>Metazoa</taxon>
        <taxon>Ecdysozoa</taxon>
        <taxon>Arthropoda</taxon>
        <taxon>Chelicerata</taxon>
        <taxon>Arachnida</taxon>
        <taxon>Araneae</taxon>
        <taxon>Araneomorphae</taxon>
        <taxon>Entelegynae</taxon>
        <taxon>Araneoidea</taxon>
        <taxon>Nephilidae</taxon>
        <taxon>Trichonephila</taxon>
        <taxon>Trichonephila inaurata</taxon>
    </lineage>
</organism>
<accession>A0A8X6Y258</accession>
<dbReference type="EMBL" id="BMAV01014436">
    <property type="protein sequence ID" value="GFY62833.1"/>
    <property type="molecule type" value="Genomic_DNA"/>
</dbReference>
<protein>
    <submittedName>
        <fullName evidence="1">Uncharacterized protein</fullName>
    </submittedName>
</protein>
<proteinExistence type="predicted"/>